<protein>
    <submittedName>
        <fullName evidence="1">Uncharacterized protein</fullName>
    </submittedName>
</protein>
<accession>A0A0N7M009</accession>
<dbReference type="AlphaFoldDB" id="A0A0N7M009"/>
<proteinExistence type="predicted"/>
<dbReference type="Proteomes" id="UP000054935">
    <property type="component" value="Unassembled WGS sequence"/>
</dbReference>
<evidence type="ECO:0000313" key="2">
    <source>
        <dbReference type="Proteomes" id="UP000054935"/>
    </source>
</evidence>
<name>A0A0N7M009_9RHOB</name>
<evidence type="ECO:0000313" key="1">
    <source>
        <dbReference type="EMBL" id="CUH79153.1"/>
    </source>
</evidence>
<gene>
    <name evidence="1" type="ORF">TRN7648_02361</name>
</gene>
<organism evidence="1 2">
    <name type="scientific">Tropicibacter naphthalenivorans</name>
    <dbReference type="NCBI Taxonomy" id="441103"/>
    <lineage>
        <taxon>Bacteria</taxon>
        <taxon>Pseudomonadati</taxon>
        <taxon>Pseudomonadota</taxon>
        <taxon>Alphaproteobacteria</taxon>
        <taxon>Rhodobacterales</taxon>
        <taxon>Roseobacteraceae</taxon>
        <taxon>Tropicibacter</taxon>
    </lineage>
</organism>
<dbReference type="EMBL" id="CYSE01000003">
    <property type="protein sequence ID" value="CUH79153.1"/>
    <property type="molecule type" value="Genomic_DNA"/>
</dbReference>
<sequence>MTFQNMQKILHIPRADALINALLPSWPVLRQAPEHDPWDPTTQEDARLIFREDQH</sequence>
<reference evidence="1 2" key="1">
    <citation type="submission" date="2015-09" db="EMBL/GenBank/DDBJ databases">
        <authorList>
            <consortium name="Swine Surveillance"/>
        </authorList>
    </citation>
    <scope>NUCLEOTIDE SEQUENCE [LARGE SCALE GENOMIC DNA]</scope>
    <source>
        <strain evidence="1 2">CECT 7648</strain>
    </source>
</reference>
<keyword evidence="2" id="KW-1185">Reference proteome</keyword>